<evidence type="ECO:0000313" key="6">
    <source>
        <dbReference type="Proteomes" id="UP000033166"/>
    </source>
</evidence>
<dbReference type="GO" id="GO:0003677">
    <property type="term" value="F:DNA binding"/>
    <property type="evidence" value="ECO:0007669"/>
    <property type="project" value="UniProtKB-KW"/>
</dbReference>
<dbReference type="Gene3D" id="1.10.443.10">
    <property type="entry name" value="Intergrase catalytic core"/>
    <property type="match status" value="1"/>
</dbReference>
<dbReference type="PANTHER" id="PTHR30349:SF64">
    <property type="entry name" value="PROPHAGE INTEGRASE INTD-RELATED"/>
    <property type="match status" value="1"/>
</dbReference>
<dbReference type="PANTHER" id="PTHR30349">
    <property type="entry name" value="PHAGE INTEGRASE-RELATED"/>
    <property type="match status" value="1"/>
</dbReference>
<dbReference type="HOGENOM" id="CLU_027562_17_6_9"/>
<feature type="domain" description="Tyr recombinase" evidence="4">
    <location>
        <begin position="172"/>
        <end position="370"/>
    </location>
</feature>
<dbReference type="InterPro" id="IPR011010">
    <property type="entry name" value="DNA_brk_join_enz"/>
</dbReference>
<keyword evidence="3" id="KW-0233">DNA recombination</keyword>
<evidence type="ECO:0000259" key="4">
    <source>
        <dbReference type="PROSITE" id="PS51898"/>
    </source>
</evidence>
<dbReference type="CDD" id="cd01189">
    <property type="entry name" value="INT_ICEBs1_C_like"/>
    <property type="match status" value="1"/>
</dbReference>
<dbReference type="KEGG" id="lpk:LACPI_0757"/>
<dbReference type="Gene3D" id="1.10.150.130">
    <property type="match status" value="1"/>
</dbReference>
<gene>
    <name evidence="5" type="ORF">LACPI_0757</name>
</gene>
<dbReference type="SUPFAM" id="SSF56349">
    <property type="entry name" value="DNA breaking-rejoining enzymes"/>
    <property type="match status" value="1"/>
</dbReference>
<dbReference type="InterPro" id="IPR002104">
    <property type="entry name" value="Integrase_catalytic"/>
</dbReference>
<dbReference type="Proteomes" id="UP000033166">
    <property type="component" value="Chromosome I"/>
</dbReference>
<dbReference type="PROSITE" id="PS51898">
    <property type="entry name" value="TYR_RECOMBINASE"/>
    <property type="match status" value="1"/>
</dbReference>
<dbReference type="AlphaFoldDB" id="A0A0D6DW22"/>
<keyword evidence="2" id="KW-0238">DNA-binding</keyword>
<name>A0A0D6DW22_9LACT</name>
<dbReference type="InterPro" id="IPR010998">
    <property type="entry name" value="Integrase_recombinase_N"/>
</dbReference>
<comment type="similarity">
    <text evidence="1">Belongs to the 'phage' integrase family.</text>
</comment>
<dbReference type="RefSeq" id="WP_047915156.1">
    <property type="nucleotide sequence ID" value="NZ_LN774769.1"/>
</dbReference>
<proteinExistence type="inferred from homology"/>
<dbReference type="Pfam" id="PF00589">
    <property type="entry name" value="Phage_integrase"/>
    <property type="match status" value="1"/>
</dbReference>
<organism evidence="5 6">
    <name type="scientific">Pseudolactococcus piscium MKFS47</name>
    <dbReference type="NCBI Taxonomy" id="297352"/>
    <lineage>
        <taxon>Bacteria</taxon>
        <taxon>Bacillati</taxon>
        <taxon>Bacillota</taxon>
        <taxon>Bacilli</taxon>
        <taxon>Lactobacillales</taxon>
        <taxon>Streptococcaceae</taxon>
        <taxon>Pseudolactococcus</taxon>
    </lineage>
</organism>
<dbReference type="GO" id="GO:0006310">
    <property type="term" value="P:DNA recombination"/>
    <property type="evidence" value="ECO:0007669"/>
    <property type="project" value="UniProtKB-KW"/>
</dbReference>
<evidence type="ECO:0000313" key="5">
    <source>
        <dbReference type="EMBL" id="CEN27957.1"/>
    </source>
</evidence>
<dbReference type="GO" id="GO:0015074">
    <property type="term" value="P:DNA integration"/>
    <property type="evidence" value="ECO:0007669"/>
    <property type="project" value="InterPro"/>
</dbReference>
<sequence>MYVTKISDDKYKFGERYKDRYTDKWRTASVTLDRDTTQSRKRAKKLLDEKINSSSASENKKITLDELIKKWKVTHYKSVKDISKRSYNSAIKVIEKNFKTDIMINKIDPPILQSFFDSEKITSYSNNYTLLMKIVFTAVLEYAVDLEYLNSNPMSKVKVVMKKKTTSDIETIRNKYLTTEEIKIFLSSFTKRQHRYKLISEFLILTGLRFGELQAIRNSDIKNNILQVERTFDSTSSPRQPNFTSPKSMSAYRKIELSARCIDIISEINLENEFLRTEDNFMDCGILFCSKYGGVIPNNNFNLVLKRVIENSKINKNITAHVLRHTHISILAEMNIPIKAIIERAGHADERLTLAIYTHVTENTKKDMMSKLNDIEF</sequence>
<accession>A0A0D6DW22</accession>
<dbReference type="InterPro" id="IPR013762">
    <property type="entry name" value="Integrase-like_cat_sf"/>
</dbReference>
<dbReference type="InterPro" id="IPR050090">
    <property type="entry name" value="Tyrosine_recombinase_XerCD"/>
</dbReference>
<protein>
    <submittedName>
        <fullName evidence="5">Prophage L54a, integrase</fullName>
    </submittedName>
</protein>
<evidence type="ECO:0000256" key="1">
    <source>
        <dbReference type="ARBA" id="ARBA00008857"/>
    </source>
</evidence>
<evidence type="ECO:0000256" key="2">
    <source>
        <dbReference type="ARBA" id="ARBA00023125"/>
    </source>
</evidence>
<reference evidence="6" key="1">
    <citation type="submission" date="2015-01" db="EMBL/GenBank/DDBJ databases">
        <authorList>
            <person name="Andreevskaya M."/>
        </authorList>
    </citation>
    <scope>NUCLEOTIDE SEQUENCE [LARGE SCALE GENOMIC DNA]</scope>
    <source>
        <strain evidence="6">MKFS47</strain>
    </source>
</reference>
<dbReference type="EMBL" id="LN774769">
    <property type="protein sequence ID" value="CEN27957.1"/>
    <property type="molecule type" value="Genomic_DNA"/>
</dbReference>
<evidence type="ECO:0000256" key="3">
    <source>
        <dbReference type="ARBA" id="ARBA00023172"/>
    </source>
</evidence>